<evidence type="ECO:0000256" key="9">
    <source>
        <dbReference type="ARBA" id="ARBA00047781"/>
    </source>
</evidence>
<dbReference type="GO" id="GO:0005524">
    <property type="term" value="F:ATP binding"/>
    <property type="evidence" value="ECO:0007669"/>
    <property type="project" value="UniProtKB-KW"/>
</dbReference>
<evidence type="ECO:0000256" key="4">
    <source>
        <dbReference type="ARBA" id="ARBA00022598"/>
    </source>
</evidence>
<dbReference type="UniPathway" id="UPA00159">
    <property type="reaction ID" value="UER00277"/>
</dbReference>
<keyword evidence="8" id="KW-0665">Pyrimidine biosynthesis</keyword>
<evidence type="ECO:0000259" key="10">
    <source>
        <dbReference type="Pfam" id="PF00117"/>
    </source>
</evidence>
<dbReference type="NCBIfam" id="NF004836">
    <property type="entry name" value="PRK06186.1"/>
    <property type="match status" value="1"/>
</dbReference>
<keyword evidence="6" id="KW-0067">ATP-binding</keyword>
<organism evidence="11 12">
    <name type="scientific">Erwinia psidii</name>
    <dbReference type="NCBI Taxonomy" id="69224"/>
    <lineage>
        <taxon>Bacteria</taxon>
        <taxon>Pseudomonadati</taxon>
        <taxon>Pseudomonadota</taxon>
        <taxon>Gammaproteobacteria</taxon>
        <taxon>Enterobacterales</taxon>
        <taxon>Erwiniaceae</taxon>
        <taxon>Erwinia</taxon>
    </lineage>
</organism>
<evidence type="ECO:0000256" key="6">
    <source>
        <dbReference type="ARBA" id="ARBA00022840"/>
    </source>
</evidence>
<evidence type="ECO:0000256" key="1">
    <source>
        <dbReference type="ARBA" id="ARBA00005171"/>
    </source>
</evidence>
<dbReference type="RefSeq" id="WP_124234204.1">
    <property type="nucleotide sequence ID" value="NZ_RHHM01000014.1"/>
</dbReference>
<dbReference type="Gene3D" id="3.40.50.880">
    <property type="match status" value="1"/>
</dbReference>
<proteinExistence type="inferred from homology"/>
<comment type="pathway">
    <text evidence="1">Pyrimidine metabolism; CTP biosynthesis via de novo pathway; CTP from UDP: step 2/2.</text>
</comment>
<dbReference type="GO" id="GO:0005829">
    <property type="term" value="C:cytosol"/>
    <property type="evidence" value="ECO:0007669"/>
    <property type="project" value="TreeGrafter"/>
</dbReference>
<comment type="caution">
    <text evidence="11">The sequence shown here is derived from an EMBL/GenBank/DDBJ whole genome shotgun (WGS) entry which is preliminary data.</text>
</comment>
<protein>
    <recommendedName>
        <fullName evidence="3">CTP synthase (glutamine hydrolyzing)</fullName>
        <ecNumber evidence="3">6.3.4.2</ecNumber>
    </recommendedName>
</protein>
<dbReference type="InterPro" id="IPR029062">
    <property type="entry name" value="Class_I_gatase-like"/>
</dbReference>
<dbReference type="GO" id="GO:0019856">
    <property type="term" value="P:pyrimidine nucleobase biosynthetic process"/>
    <property type="evidence" value="ECO:0007669"/>
    <property type="project" value="TreeGrafter"/>
</dbReference>
<dbReference type="AlphaFoldDB" id="A0A3N6RVU3"/>
<evidence type="ECO:0000256" key="8">
    <source>
        <dbReference type="ARBA" id="ARBA00022975"/>
    </source>
</evidence>
<evidence type="ECO:0000313" key="12">
    <source>
        <dbReference type="Proteomes" id="UP000279457"/>
    </source>
</evidence>
<comment type="catalytic activity">
    <reaction evidence="9">
        <text>UTP + L-glutamine + ATP + H2O = CTP + L-glutamate + ADP + phosphate + 2 H(+)</text>
        <dbReference type="Rhea" id="RHEA:26426"/>
        <dbReference type="ChEBI" id="CHEBI:15377"/>
        <dbReference type="ChEBI" id="CHEBI:15378"/>
        <dbReference type="ChEBI" id="CHEBI:29985"/>
        <dbReference type="ChEBI" id="CHEBI:30616"/>
        <dbReference type="ChEBI" id="CHEBI:37563"/>
        <dbReference type="ChEBI" id="CHEBI:43474"/>
        <dbReference type="ChEBI" id="CHEBI:46398"/>
        <dbReference type="ChEBI" id="CHEBI:58359"/>
        <dbReference type="ChEBI" id="CHEBI:456216"/>
        <dbReference type="EC" id="6.3.4.2"/>
    </reaction>
</comment>
<dbReference type="InterPro" id="IPR004468">
    <property type="entry name" value="CTP_synthase"/>
</dbReference>
<dbReference type="EC" id="6.3.4.2" evidence="3"/>
<keyword evidence="12" id="KW-1185">Reference proteome</keyword>
<dbReference type="SUPFAM" id="SSF52317">
    <property type="entry name" value="Class I glutamine amidotransferase-like"/>
    <property type="match status" value="1"/>
</dbReference>
<keyword evidence="4" id="KW-0436">Ligase</keyword>
<evidence type="ECO:0000256" key="5">
    <source>
        <dbReference type="ARBA" id="ARBA00022741"/>
    </source>
</evidence>
<dbReference type="GO" id="GO:0042802">
    <property type="term" value="F:identical protein binding"/>
    <property type="evidence" value="ECO:0007669"/>
    <property type="project" value="TreeGrafter"/>
</dbReference>
<evidence type="ECO:0000313" key="11">
    <source>
        <dbReference type="EMBL" id="RQM37088.1"/>
    </source>
</evidence>
<accession>A0A3N6RVU3</accession>
<evidence type="ECO:0000256" key="3">
    <source>
        <dbReference type="ARBA" id="ARBA00012291"/>
    </source>
</evidence>
<comment type="similarity">
    <text evidence="2">Belongs to the CTP synthase family.</text>
</comment>
<keyword evidence="5" id="KW-0547">Nucleotide-binding</keyword>
<dbReference type="OrthoDB" id="3286005at2"/>
<dbReference type="InterPro" id="IPR017926">
    <property type="entry name" value="GATASE"/>
</dbReference>
<evidence type="ECO:0000256" key="2">
    <source>
        <dbReference type="ARBA" id="ARBA00007533"/>
    </source>
</evidence>
<dbReference type="EMBL" id="RHHM01000014">
    <property type="protein sequence ID" value="RQM37088.1"/>
    <property type="molecule type" value="Genomic_DNA"/>
</dbReference>
<evidence type="ECO:0000256" key="7">
    <source>
        <dbReference type="ARBA" id="ARBA00022962"/>
    </source>
</evidence>
<keyword evidence="7" id="KW-0315">Glutamine amidotransferase</keyword>
<reference evidence="11 12" key="1">
    <citation type="submission" date="2018-10" db="EMBL/GenBank/DDBJ databases">
        <title>Draft genome sequence for the type isolate of Erwinia psidii, agent causal of bacterial blight in guava (Psidium guajava) and wilt and die-back of Eucalyptus spp.</title>
        <authorList>
            <person name="Hermenegildo P.S."/>
            <person name="Santos S.A."/>
            <person name="Guimaraes L.M.S."/>
            <person name="Vidigal P.M.P."/>
            <person name="Pereira I.C."/>
            <person name="Badel J.L."/>
            <person name="Alfenas-Zerbini P."/>
            <person name="Ferreira M.A.S.V."/>
            <person name="Alfenas A.C."/>
        </authorList>
    </citation>
    <scope>NUCLEOTIDE SEQUENCE [LARGE SCALE GENOMIC DNA]</scope>
    <source>
        <strain evidence="11 12">IBSBF 435</strain>
    </source>
</reference>
<dbReference type="GO" id="GO:0003883">
    <property type="term" value="F:CTP synthase activity"/>
    <property type="evidence" value="ECO:0007669"/>
    <property type="project" value="UniProtKB-EC"/>
</dbReference>
<gene>
    <name evidence="11" type="ORF">EB241_16910</name>
</gene>
<dbReference type="Pfam" id="PF00117">
    <property type="entry name" value="GATase"/>
    <property type="match status" value="1"/>
</dbReference>
<feature type="domain" description="Glutamine amidotransferase" evidence="10">
    <location>
        <begin position="30"/>
        <end position="134"/>
    </location>
</feature>
<dbReference type="Proteomes" id="UP000279457">
    <property type="component" value="Unassembled WGS sequence"/>
</dbReference>
<name>A0A3N6RVU3_9GAMM</name>
<dbReference type="GO" id="GO:0044210">
    <property type="term" value="P:'de novo' CTP biosynthetic process"/>
    <property type="evidence" value="ECO:0007669"/>
    <property type="project" value="UniProtKB-UniPathway"/>
</dbReference>
<dbReference type="PANTHER" id="PTHR11550:SF0">
    <property type="entry name" value="CTP SYNTHASE-RELATED"/>
    <property type="match status" value="1"/>
</dbReference>
<sequence length="230" mass="25057">MTAPVRLALVGDYCSAAIAHQSIPPSVELAAASLNLPVTAEWLPTESITNSAVLKRFDAIWVVPGSPYQNDHGAFLAITYARENNVPFLGSCGGFQYAMVEYARNVMGWADAAHAETDSEGRLVIIPLSCSLVEKTGDIVIGKSTVIAHAYGKLSTYEGYHCNFGVNPDFIAELENFPLRISAWDREGDVRGIELPDHRYFVATLFQSERAALRKEVSPLVVELIKATQG</sequence>
<dbReference type="PANTHER" id="PTHR11550">
    <property type="entry name" value="CTP SYNTHASE"/>
    <property type="match status" value="1"/>
</dbReference>